<dbReference type="EMBL" id="JAGSND010000005">
    <property type="protein sequence ID" value="MBR0598114.1"/>
    <property type="molecule type" value="Genomic_DNA"/>
</dbReference>
<evidence type="ECO:0000313" key="1">
    <source>
        <dbReference type="EMBL" id="MBR0598114.1"/>
    </source>
</evidence>
<dbReference type="AlphaFoldDB" id="A0A8J7W0H5"/>
<reference evidence="1" key="2">
    <citation type="submission" date="2021-04" db="EMBL/GenBank/DDBJ databases">
        <authorList>
            <person name="Liu J."/>
        </authorList>
    </citation>
    <scope>NUCLEOTIDE SEQUENCE</scope>
    <source>
        <strain evidence="1">BAD-6</strain>
    </source>
</reference>
<accession>A0A8J7W0H5</accession>
<evidence type="ECO:0000313" key="2">
    <source>
        <dbReference type="Proteomes" id="UP000675664"/>
    </source>
</evidence>
<comment type="caution">
    <text evidence="1">The sequence shown here is derived from an EMBL/GenBank/DDBJ whole genome shotgun (WGS) entry which is preliminary data.</text>
</comment>
<sequence length="89" mass="10209">MTSQAKVYVAVIPSFSEDGHLFPRRLRWEDGREYSIEKVLDVRPTAALKAGGQGDRYTVQINGHQSYLFFEQSPNISGTNLGKWFMERK</sequence>
<dbReference type="RefSeq" id="WP_227018244.1">
    <property type="nucleotide sequence ID" value="NZ_JAGSND010000005.1"/>
</dbReference>
<organism evidence="1 2">
    <name type="scientific">Sinanaerobacter chloroacetimidivorans</name>
    <dbReference type="NCBI Taxonomy" id="2818044"/>
    <lineage>
        <taxon>Bacteria</taxon>
        <taxon>Bacillati</taxon>
        <taxon>Bacillota</taxon>
        <taxon>Clostridia</taxon>
        <taxon>Peptostreptococcales</taxon>
        <taxon>Anaerovoracaceae</taxon>
        <taxon>Sinanaerobacter</taxon>
    </lineage>
</organism>
<keyword evidence="2" id="KW-1185">Reference proteome</keyword>
<reference evidence="1" key="1">
    <citation type="submission" date="2021-04" db="EMBL/GenBank/DDBJ databases">
        <title>Sinoanaerobacter chloroacetimidivorans sp. nov., an obligate anaerobic bacterium isolated from anaerobic sludge.</title>
        <authorList>
            <person name="Bao Y."/>
        </authorList>
    </citation>
    <scope>NUCLEOTIDE SEQUENCE</scope>
    <source>
        <strain evidence="1">BAD-6</strain>
    </source>
</reference>
<dbReference type="Proteomes" id="UP000675664">
    <property type="component" value="Unassembled WGS sequence"/>
</dbReference>
<gene>
    <name evidence="1" type="ORF">KCX82_09540</name>
</gene>
<name>A0A8J7W0H5_9FIRM</name>
<proteinExistence type="predicted"/>
<protein>
    <submittedName>
        <fullName evidence="1">Uncharacterized protein</fullName>
    </submittedName>
</protein>